<dbReference type="Proteomes" id="UP001472866">
    <property type="component" value="Chromosome 15"/>
</dbReference>
<keyword evidence="3" id="KW-1185">Reference proteome</keyword>
<evidence type="ECO:0000313" key="3">
    <source>
        <dbReference type="Proteomes" id="UP001472866"/>
    </source>
</evidence>
<reference evidence="2 3" key="1">
    <citation type="submission" date="2024-03" db="EMBL/GenBank/DDBJ databases">
        <title>Complete genome sequence of the green alga Chloropicon roscoffensis RCC1871.</title>
        <authorList>
            <person name="Lemieux C."/>
            <person name="Pombert J.-F."/>
            <person name="Otis C."/>
            <person name="Turmel M."/>
        </authorList>
    </citation>
    <scope>NUCLEOTIDE SEQUENCE [LARGE SCALE GENOMIC DNA]</scope>
    <source>
        <strain evidence="2 3">RCC1871</strain>
    </source>
</reference>
<feature type="region of interest" description="Disordered" evidence="1">
    <location>
        <begin position="302"/>
        <end position="325"/>
    </location>
</feature>
<accession>A0AAX4PJV9</accession>
<feature type="compositionally biased region" description="Basic residues" evidence="1">
    <location>
        <begin position="12"/>
        <end position="37"/>
    </location>
</feature>
<name>A0AAX4PJV9_9CHLO</name>
<feature type="compositionally biased region" description="Low complexity" evidence="1">
    <location>
        <begin position="46"/>
        <end position="62"/>
    </location>
</feature>
<evidence type="ECO:0000256" key="1">
    <source>
        <dbReference type="SAM" id="MobiDB-lite"/>
    </source>
</evidence>
<proteinExistence type="predicted"/>
<feature type="compositionally biased region" description="Basic and acidic residues" evidence="1">
    <location>
        <begin position="1"/>
        <end position="11"/>
    </location>
</feature>
<sequence>MGEQDMTDRREEKHRRDRRAGTKPRRMPRAAWHHHGHPRMEDVSSSKDSSSQQTTSSMMMSSISSCSRPKLACGNCVSCCDPAVPSSPSSSSMEEVAEEWRAEEEARRASIAESHERYHSRGGEGCFGGDAASCRRKLAMMLPLIVMRRDGTLVQYDPRPVSSGERSQSPDEQACAEDAKETKVTLNGLYRENGDSVCFAGDGRRRGLLFGGGGGGGQDDLVSVLGLLKVRESSLRLRRLRGRRVAALPSLLLPLKMTNVSITAKVEDADADFVAMERSRSLSSSGGSAWDEDRRGAPLAKDEFNAKLFDPAPPGRSDRGEKHSRNWSWDSCFSSSSSFRDLSPLAVGETPSQSAAAVAGSYASALKERFLRRPSFFQNHHQQQARAFGAGPKEIKTA</sequence>
<gene>
    <name evidence="2" type="ORF">HKI87_15g81620</name>
</gene>
<feature type="region of interest" description="Disordered" evidence="1">
    <location>
        <begin position="1"/>
        <end position="62"/>
    </location>
</feature>
<organism evidence="2 3">
    <name type="scientific">Chloropicon roscoffensis</name>
    <dbReference type="NCBI Taxonomy" id="1461544"/>
    <lineage>
        <taxon>Eukaryota</taxon>
        <taxon>Viridiplantae</taxon>
        <taxon>Chlorophyta</taxon>
        <taxon>Chloropicophyceae</taxon>
        <taxon>Chloropicales</taxon>
        <taxon>Chloropicaceae</taxon>
        <taxon>Chloropicon</taxon>
    </lineage>
</organism>
<dbReference type="EMBL" id="CP151515">
    <property type="protein sequence ID" value="WZN66595.1"/>
    <property type="molecule type" value="Genomic_DNA"/>
</dbReference>
<evidence type="ECO:0000313" key="2">
    <source>
        <dbReference type="EMBL" id="WZN66595.1"/>
    </source>
</evidence>
<protein>
    <submittedName>
        <fullName evidence="2">Uncharacterized protein</fullName>
    </submittedName>
</protein>
<dbReference type="AlphaFoldDB" id="A0AAX4PJV9"/>